<proteinExistence type="predicted"/>
<dbReference type="Proteomes" id="UP000830671">
    <property type="component" value="Chromosome 10"/>
</dbReference>
<reference evidence="1" key="1">
    <citation type="journal article" date="2021" name="Mol. Plant Microbe Interact.">
        <title>Complete Genome Sequence of the Plant-Pathogenic Fungus Colletotrichum lupini.</title>
        <authorList>
            <person name="Baroncelli R."/>
            <person name="Pensec F."/>
            <person name="Da Lio D."/>
            <person name="Boufleur T."/>
            <person name="Vicente I."/>
            <person name="Sarrocco S."/>
            <person name="Picot A."/>
            <person name="Baraldi E."/>
            <person name="Sukno S."/>
            <person name="Thon M."/>
            <person name="Le Floch G."/>
        </authorList>
    </citation>
    <scope>NUCLEOTIDE SEQUENCE</scope>
    <source>
        <strain evidence="1">IMI 504893</strain>
    </source>
</reference>
<name>A0A9Q8SFB0_9PEZI</name>
<organism evidence="1 2">
    <name type="scientific">Colletotrichum lupini</name>
    <dbReference type="NCBI Taxonomy" id="145971"/>
    <lineage>
        <taxon>Eukaryota</taxon>
        <taxon>Fungi</taxon>
        <taxon>Dikarya</taxon>
        <taxon>Ascomycota</taxon>
        <taxon>Pezizomycotina</taxon>
        <taxon>Sordariomycetes</taxon>
        <taxon>Hypocreomycetidae</taxon>
        <taxon>Glomerellales</taxon>
        <taxon>Glomerellaceae</taxon>
        <taxon>Colletotrichum</taxon>
        <taxon>Colletotrichum acutatum species complex</taxon>
    </lineage>
</organism>
<dbReference type="KEGG" id="clup:CLUP02_17434"/>
<dbReference type="GeneID" id="73351354"/>
<keyword evidence="2" id="KW-1185">Reference proteome</keyword>
<dbReference type="AlphaFoldDB" id="A0A9Q8SFB0"/>
<evidence type="ECO:0000313" key="1">
    <source>
        <dbReference type="EMBL" id="UQC75925.1"/>
    </source>
</evidence>
<sequence length="48" mass="5361">MLTWSAHTRINPALSDDCENSSFNVTVSNYLHDEHGGLLATHAPHWIT</sequence>
<gene>
    <name evidence="1" type="ORF">CLUP02_17434</name>
</gene>
<protein>
    <submittedName>
        <fullName evidence="1">Uncharacterized protein</fullName>
    </submittedName>
</protein>
<dbReference type="EMBL" id="CP019472">
    <property type="protein sequence ID" value="UQC75925.1"/>
    <property type="molecule type" value="Genomic_DNA"/>
</dbReference>
<accession>A0A9Q8SFB0</accession>
<evidence type="ECO:0000313" key="2">
    <source>
        <dbReference type="Proteomes" id="UP000830671"/>
    </source>
</evidence>
<dbReference type="RefSeq" id="XP_049137568.1">
    <property type="nucleotide sequence ID" value="XM_049296344.1"/>
</dbReference>